<dbReference type="InterPro" id="IPR005467">
    <property type="entry name" value="His_kinase_dom"/>
</dbReference>
<dbReference type="InterPro" id="IPR003661">
    <property type="entry name" value="HisK_dim/P_dom"/>
</dbReference>
<dbReference type="GO" id="GO:0005524">
    <property type="term" value="F:ATP binding"/>
    <property type="evidence" value="ECO:0007669"/>
    <property type="project" value="UniProtKB-KW"/>
</dbReference>
<evidence type="ECO:0000256" key="2">
    <source>
        <dbReference type="ARBA" id="ARBA00012438"/>
    </source>
</evidence>
<feature type="domain" description="Histidine kinase" evidence="10">
    <location>
        <begin position="304"/>
        <end position="510"/>
    </location>
</feature>
<evidence type="ECO:0000313" key="12">
    <source>
        <dbReference type="Proteomes" id="UP000006365"/>
    </source>
</evidence>
<dbReference type="Gene3D" id="6.10.340.10">
    <property type="match status" value="1"/>
</dbReference>
<dbReference type="RefSeq" id="WP_015724081.1">
    <property type="nucleotide sequence ID" value="NC_014972.1"/>
</dbReference>
<dbReference type="PROSITE" id="PS50109">
    <property type="entry name" value="HIS_KIN"/>
    <property type="match status" value="1"/>
</dbReference>
<dbReference type="KEGG" id="dpr:Despr_1377"/>
<keyword evidence="9" id="KW-0472">Membrane</keyword>
<keyword evidence="9" id="KW-1133">Transmembrane helix</keyword>
<keyword evidence="9" id="KW-0812">Transmembrane</keyword>
<dbReference type="SMART" id="SM00387">
    <property type="entry name" value="HATPase_c"/>
    <property type="match status" value="1"/>
</dbReference>
<dbReference type="Gene3D" id="3.30.565.10">
    <property type="entry name" value="Histidine kinase-like ATPase, C-terminal domain"/>
    <property type="match status" value="1"/>
</dbReference>
<dbReference type="PANTHER" id="PTHR43065">
    <property type="entry name" value="SENSOR HISTIDINE KINASE"/>
    <property type="match status" value="1"/>
</dbReference>
<evidence type="ECO:0000313" key="11">
    <source>
        <dbReference type="EMBL" id="ADW17540.1"/>
    </source>
</evidence>
<dbReference type="AlphaFoldDB" id="A0A7U3YLF7"/>
<evidence type="ECO:0000256" key="3">
    <source>
        <dbReference type="ARBA" id="ARBA00022553"/>
    </source>
</evidence>
<proteinExistence type="predicted"/>
<comment type="catalytic activity">
    <reaction evidence="1">
        <text>ATP + protein L-histidine = ADP + protein N-phospho-L-histidine.</text>
        <dbReference type="EC" id="2.7.13.3"/>
    </reaction>
</comment>
<evidence type="ECO:0000256" key="5">
    <source>
        <dbReference type="ARBA" id="ARBA00022741"/>
    </source>
</evidence>
<dbReference type="CDD" id="cd00082">
    <property type="entry name" value="HisKA"/>
    <property type="match status" value="1"/>
</dbReference>
<evidence type="ECO:0000256" key="6">
    <source>
        <dbReference type="ARBA" id="ARBA00022777"/>
    </source>
</evidence>
<keyword evidence="5" id="KW-0547">Nucleotide-binding</keyword>
<organism evidence="11 12">
    <name type="scientific">Desulfobulbus propionicus (strain ATCC 33891 / DSM 2032 / VKM B-1956 / 1pr3)</name>
    <dbReference type="NCBI Taxonomy" id="577650"/>
    <lineage>
        <taxon>Bacteria</taxon>
        <taxon>Pseudomonadati</taxon>
        <taxon>Thermodesulfobacteriota</taxon>
        <taxon>Desulfobulbia</taxon>
        <taxon>Desulfobulbales</taxon>
        <taxon>Desulfobulbaceae</taxon>
        <taxon>Desulfobulbus</taxon>
    </lineage>
</organism>
<dbReference type="SMART" id="SM00388">
    <property type="entry name" value="HisKA"/>
    <property type="match status" value="1"/>
</dbReference>
<dbReference type="Pfam" id="PF00512">
    <property type="entry name" value="HisKA"/>
    <property type="match status" value="1"/>
</dbReference>
<dbReference type="EC" id="2.7.13.3" evidence="2"/>
<dbReference type="InterPro" id="IPR004358">
    <property type="entry name" value="Sig_transdc_His_kin-like_C"/>
</dbReference>
<protein>
    <recommendedName>
        <fullName evidence="2">histidine kinase</fullName>
        <ecNumber evidence="2">2.7.13.3</ecNumber>
    </recommendedName>
</protein>
<dbReference type="InterPro" id="IPR036097">
    <property type="entry name" value="HisK_dim/P_sf"/>
</dbReference>
<keyword evidence="8" id="KW-0902">Two-component regulatory system</keyword>
<sequence>MTLRGKFILAVVGILTLSYGVLLLYTSHLQNRLVIGQAEQQARMLYRQVLLTRQWVADHQGLFLVQTESTQPNNYLSEPVMTTASGLVLVKRNPAMVTRELSEYAGKSGMAWFRVTSARPINPANAPDPFEQQSLRRFAEGATEHLAIDRDRDGRVLRYAAPLITESSCLTCHGEHGYHPGEIRGALSITIPIVWADTFIHENNRTILLLGLLSVCVAAAVTLLLFNRLVGRPVSQLSHAMAAFPEQPVEALKLPGTGDEFGCLSASFIALCQRLTASQQALATAGEKGFRAEKLAALGQLTAGIAHEINNPLAGMLNCVSAMQKEPENLDVQKRYLPLLHKGLKRIELTMRQLLNYGRVDPLQVHQVDIDTVILDCLELLGHRLRNIVVNLDLHFNALCCIDTEAIKQIVMNIALNAIQAMPDGGSLLLATREETGSVVLIIEDTGIGIAREIQDRIFDPFFTTKEVGEGTGLGLAVTLAMVQRLNGQIEVRSEPGSGSTFAVTLPIDRHCLNEGNDNAMQGEA</sequence>
<evidence type="ECO:0000259" key="10">
    <source>
        <dbReference type="PROSITE" id="PS50109"/>
    </source>
</evidence>
<feature type="transmembrane region" description="Helical" evidence="9">
    <location>
        <begin position="7"/>
        <end position="25"/>
    </location>
</feature>
<dbReference type="EMBL" id="CP002364">
    <property type="protein sequence ID" value="ADW17540.1"/>
    <property type="molecule type" value="Genomic_DNA"/>
</dbReference>
<keyword evidence="4" id="KW-0808">Transferase</keyword>
<dbReference type="InterPro" id="IPR036890">
    <property type="entry name" value="HATPase_C_sf"/>
</dbReference>
<dbReference type="Pfam" id="PF02518">
    <property type="entry name" value="HATPase_c"/>
    <property type="match status" value="1"/>
</dbReference>
<reference evidence="11 12" key="1">
    <citation type="journal article" date="2011" name="Stand. Genomic Sci.">
        <title>Complete genome sequence of Desulfobulbus propionicus type strain (1pr3).</title>
        <authorList>
            <person name="Pagani I."/>
            <person name="Lapidus A."/>
            <person name="Nolan M."/>
            <person name="Lucas S."/>
            <person name="Hammon N."/>
            <person name="Deshpande S."/>
            <person name="Cheng J.F."/>
            <person name="Chertkov O."/>
            <person name="Davenport K."/>
            <person name="Tapia R."/>
            <person name="Han C."/>
            <person name="Goodwin L."/>
            <person name="Pitluck S."/>
            <person name="Liolios K."/>
            <person name="Mavromatis K."/>
            <person name="Ivanova N."/>
            <person name="Mikhailova N."/>
            <person name="Pati A."/>
            <person name="Chen A."/>
            <person name="Palaniappan K."/>
            <person name="Land M."/>
            <person name="Hauser L."/>
            <person name="Chang Y.J."/>
            <person name="Jeffries C.D."/>
            <person name="Detter J.C."/>
            <person name="Brambilla E."/>
            <person name="Kannan K.P."/>
            <person name="Djao O.D."/>
            <person name="Rohde M."/>
            <person name="Pukall R."/>
            <person name="Spring S."/>
            <person name="Goker M."/>
            <person name="Sikorski J."/>
            <person name="Woyke T."/>
            <person name="Bristow J."/>
            <person name="Eisen J.A."/>
            <person name="Markowitz V."/>
            <person name="Hugenholtz P."/>
            <person name="Kyrpides N.C."/>
            <person name="Klenk H.P."/>
        </authorList>
    </citation>
    <scope>NUCLEOTIDE SEQUENCE [LARGE SCALE GENOMIC DNA]</scope>
    <source>
        <strain evidence="12">ATCC 33891 / DSM 2032 / 1pr3</strain>
    </source>
</reference>
<dbReference type="InterPro" id="IPR003594">
    <property type="entry name" value="HATPase_dom"/>
</dbReference>
<dbReference type="Gene3D" id="1.10.287.130">
    <property type="match status" value="1"/>
</dbReference>
<evidence type="ECO:0000256" key="7">
    <source>
        <dbReference type="ARBA" id="ARBA00022840"/>
    </source>
</evidence>
<evidence type="ECO:0000256" key="1">
    <source>
        <dbReference type="ARBA" id="ARBA00000085"/>
    </source>
</evidence>
<evidence type="ECO:0000256" key="9">
    <source>
        <dbReference type="SAM" id="Phobius"/>
    </source>
</evidence>
<evidence type="ECO:0000256" key="8">
    <source>
        <dbReference type="ARBA" id="ARBA00023012"/>
    </source>
</evidence>
<gene>
    <name evidence="11" type="ordered locus">Despr_1377</name>
</gene>
<accession>A0A7U3YLF7</accession>
<keyword evidence="6 11" id="KW-0418">Kinase</keyword>
<dbReference type="Pfam" id="PF11845">
    <property type="entry name" value="Tll0287-like"/>
    <property type="match status" value="1"/>
</dbReference>
<dbReference type="PANTHER" id="PTHR43065:SF10">
    <property type="entry name" value="PEROXIDE STRESS-ACTIVATED HISTIDINE KINASE MAK3"/>
    <property type="match status" value="1"/>
</dbReference>
<name>A0A7U3YLF7_DESPD</name>
<dbReference type="SUPFAM" id="SSF47384">
    <property type="entry name" value="Homodimeric domain of signal transducing histidine kinase"/>
    <property type="match status" value="1"/>
</dbReference>
<keyword evidence="12" id="KW-1185">Reference proteome</keyword>
<dbReference type="Proteomes" id="UP000006365">
    <property type="component" value="Chromosome"/>
</dbReference>
<dbReference type="GO" id="GO:0000155">
    <property type="term" value="F:phosphorelay sensor kinase activity"/>
    <property type="evidence" value="ECO:0007669"/>
    <property type="project" value="InterPro"/>
</dbReference>
<keyword evidence="7" id="KW-0067">ATP-binding</keyword>
<dbReference type="Gene3D" id="3.30.450.290">
    <property type="match status" value="1"/>
</dbReference>
<dbReference type="InterPro" id="IPR021796">
    <property type="entry name" value="Tll0287-like_dom"/>
</dbReference>
<keyword evidence="3" id="KW-0597">Phosphoprotein</keyword>
<evidence type="ECO:0000256" key="4">
    <source>
        <dbReference type="ARBA" id="ARBA00022679"/>
    </source>
</evidence>
<dbReference type="PRINTS" id="PR00344">
    <property type="entry name" value="BCTRLSENSOR"/>
</dbReference>
<dbReference type="SUPFAM" id="SSF55874">
    <property type="entry name" value="ATPase domain of HSP90 chaperone/DNA topoisomerase II/histidine kinase"/>
    <property type="match status" value="1"/>
</dbReference>